<feature type="region of interest" description="Disordered" evidence="1">
    <location>
        <begin position="120"/>
        <end position="219"/>
    </location>
</feature>
<reference evidence="2 3" key="1">
    <citation type="submission" date="2020-01" db="EMBL/GenBank/DDBJ databases">
        <authorList>
            <consortium name="DOE Joint Genome Institute"/>
            <person name="Haridas S."/>
            <person name="Albert R."/>
            <person name="Binder M."/>
            <person name="Bloem J."/>
            <person name="Labutti K."/>
            <person name="Salamov A."/>
            <person name="Andreopoulos B."/>
            <person name="Baker S.E."/>
            <person name="Barry K."/>
            <person name="Bills G."/>
            <person name="Bluhm B.H."/>
            <person name="Cannon C."/>
            <person name="Castanera R."/>
            <person name="Culley D.E."/>
            <person name="Daum C."/>
            <person name="Ezra D."/>
            <person name="Gonzalez J.B."/>
            <person name="Henrissat B."/>
            <person name="Kuo A."/>
            <person name="Liang C."/>
            <person name="Lipzen A."/>
            <person name="Lutzoni F."/>
            <person name="Magnuson J."/>
            <person name="Mondo S."/>
            <person name="Nolan M."/>
            <person name="Ohm R."/>
            <person name="Pangilinan J."/>
            <person name="Park H.-J.H."/>
            <person name="Ramirez L."/>
            <person name="Alfaro M."/>
            <person name="Sun H."/>
            <person name="Tritt A."/>
            <person name="Yoshinaga Y."/>
            <person name="Zwiers L.-H.L."/>
            <person name="Turgeon B.G."/>
            <person name="Goodwin S.B."/>
            <person name="Spatafora J.W."/>
            <person name="Crous P.W."/>
            <person name="Grigoriev I.V."/>
        </authorList>
    </citation>
    <scope>NUCLEOTIDE SEQUENCE [LARGE SCALE GENOMIC DNA]</scope>
    <source>
        <strain evidence="2 3">CBS 611.86</strain>
    </source>
</reference>
<evidence type="ECO:0000313" key="3">
    <source>
        <dbReference type="Proteomes" id="UP000481861"/>
    </source>
</evidence>
<sequence length="296" mass="31866">MMVVTWVKRPGKCWGGRSAEAMPRIRSPRPSLRLRHLSHSHIARRHRRTQQNTHRWRADGRRVGTSSLLSRERGASVAARAGAIDDGAAQCLRPESCSTGKDFLGSPSRSCEEAFRGSLCQRGPVNTPRPHRRAIPPSLALDSSRARETQPPRPHSIRRAPLPAGPPMRQQTRGRTLGEGFWKLDSPPDGCHVATPAASEPNSKALSHSQRPASSHGACTSSLRLRAPDQAAAGPTCMAYAWSTVSALLSAAARPRAAPAPHGRSRNACFATVPTAPPARAPPLHILISACRSRVG</sequence>
<name>A0A7C8IJ31_9PLEO</name>
<feature type="compositionally biased region" description="Polar residues" evidence="1">
    <location>
        <begin position="200"/>
        <end position="219"/>
    </location>
</feature>
<comment type="caution">
    <text evidence="2">The sequence shown here is derived from an EMBL/GenBank/DDBJ whole genome shotgun (WGS) entry which is preliminary data.</text>
</comment>
<gene>
    <name evidence="2" type="ORF">BDV95DRAFT_654344</name>
</gene>
<evidence type="ECO:0000313" key="2">
    <source>
        <dbReference type="EMBL" id="KAF2875550.1"/>
    </source>
</evidence>
<organism evidence="2 3">
    <name type="scientific">Massariosphaeria phaeospora</name>
    <dbReference type="NCBI Taxonomy" id="100035"/>
    <lineage>
        <taxon>Eukaryota</taxon>
        <taxon>Fungi</taxon>
        <taxon>Dikarya</taxon>
        <taxon>Ascomycota</taxon>
        <taxon>Pezizomycotina</taxon>
        <taxon>Dothideomycetes</taxon>
        <taxon>Pleosporomycetidae</taxon>
        <taxon>Pleosporales</taxon>
        <taxon>Pleosporales incertae sedis</taxon>
        <taxon>Massariosphaeria</taxon>
    </lineage>
</organism>
<keyword evidence="3" id="KW-1185">Reference proteome</keyword>
<dbReference type="Proteomes" id="UP000481861">
    <property type="component" value="Unassembled WGS sequence"/>
</dbReference>
<dbReference type="EMBL" id="JAADJZ010000004">
    <property type="protein sequence ID" value="KAF2875550.1"/>
    <property type="molecule type" value="Genomic_DNA"/>
</dbReference>
<dbReference type="AlphaFoldDB" id="A0A7C8IJ31"/>
<proteinExistence type="predicted"/>
<protein>
    <submittedName>
        <fullName evidence="2">Uncharacterized protein</fullName>
    </submittedName>
</protein>
<evidence type="ECO:0000256" key="1">
    <source>
        <dbReference type="SAM" id="MobiDB-lite"/>
    </source>
</evidence>
<accession>A0A7C8IJ31</accession>